<proteinExistence type="predicted"/>
<dbReference type="EMBL" id="JAUNZN010000009">
    <property type="protein sequence ID" value="KAK4816977.1"/>
    <property type="molecule type" value="Genomic_DNA"/>
</dbReference>
<sequence>MEQIVLDTLSRHVDDRGVIRDSQRGFTKGKLCLTNVMPFYDGVTALMDKGRATDGIYLDFCKASDIVPRNILVAKLESYGFDGCTVGRIRNWLDGHIQRAAVNSSMTLRAGLRAPSANLQMTPSWVVQLKCLREGMPSRRTLMGLRMRAISNINTDCESVFKLRMGRFRLDVRMKFFTMRAVRCWNSLPREVMDTPSLEVFKVRLDRALSNLI</sequence>
<name>A0AAN7RTX8_MYCAM</name>
<reference evidence="1 2" key="1">
    <citation type="journal article" date="2023" name="J. Hered.">
        <title>Chromosome-level genome of the wood stork (Mycteria americana) provides insight into avian chromosome evolution.</title>
        <authorList>
            <person name="Flamio R. Jr."/>
            <person name="Ramstad K.M."/>
        </authorList>
    </citation>
    <scope>NUCLEOTIDE SEQUENCE [LARGE SCALE GENOMIC DNA]</scope>
    <source>
        <strain evidence="1">JAX WOST 10</strain>
    </source>
</reference>
<gene>
    <name evidence="1" type="ORF">QYF61_025897</name>
</gene>
<dbReference type="PANTHER" id="PTHR33332">
    <property type="entry name" value="REVERSE TRANSCRIPTASE DOMAIN-CONTAINING PROTEIN"/>
    <property type="match status" value="1"/>
</dbReference>
<dbReference type="Proteomes" id="UP001333110">
    <property type="component" value="Unassembled WGS sequence"/>
</dbReference>
<comment type="caution">
    <text evidence="1">The sequence shown here is derived from an EMBL/GenBank/DDBJ whole genome shotgun (WGS) entry which is preliminary data.</text>
</comment>
<keyword evidence="2" id="KW-1185">Reference proteome</keyword>
<evidence type="ECO:0000313" key="1">
    <source>
        <dbReference type="EMBL" id="KAK4816977.1"/>
    </source>
</evidence>
<evidence type="ECO:0000313" key="2">
    <source>
        <dbReference type="Proteomes" id="UP001333110"/>
    </source>
</evidence>
<protein>
    <recommendedName>
        <fullName evidence="3">Reverse transcriptase domain-containing protein</fullName>
    </recommendedName>
</protein>
<dbReference type="AlphaFoldDB" id="A0AAN7RTX8"/>
<accession>A0AAN7RTX8</accession>
<organism evidence="1 2">
    <name type="scientific">Mycteria americana</name>
    <name type="common">Wood stork</name>
    <dbReference type="NCBI Taxonomy" id="33587"/>
    <lineage>
        <taxon>Eukaryota</taxon>
        <taxon>Metazoa</taxon>
        <taxon>Chordata</taxon>
        <taxon>Craniata</taxon>
        <taxon>Vertebrata</taxon>
        <taxon>Euteleostomi</taxon>
        <taxon>Archelosauria</taxon>
        <taxon>Archosauria</taxon>
        <taxon>Dinosauria</taxon>
        <taxon>Saurischia</taxon>
        <taxon>Theropoda</taxon>
        <taxon>Coelurosauria</taxon>
        <taxon>Aves</taxon>
        <taxon>Neognathae</taxon>
        <taxon>Neoaves</taxon>
        <taxon>Aequornithes</taxon>
        <taxon>Ciconiiformes</taxon>
        <taxon>Ciconiidae</taxon>
        <taxon>Mycteria</taxon>
    </lineage>
</organism>
<evidence type="ECO:0008006" key="3">
    <source>
        <dbReference type="Google" id="ProtNLM"/>
    </source>
</evidence>